<gene>
    <name evidence="2" type="ORF">C7437_101493</name>
</gene>
<dbReference type="Proteomes" id="UP000248646">
    <property type="component" value="Unassembled WGS sequence"/>
</dbReference>
<dbReference type="AlphaFoldDB" id="A0A2W7MKW6"/>
<evidence type="ECO:0000256" key="1">
    <source>
        <dbReference type="SAM" id="SignalP"/>
    </source>
</evidence>
<dbReference type="PROSITE" id="PS51257">
    <property type="entry name" value="PROKAR_LIPOPROTEIN"/>
    <property type="match status" value="1"/>
</dbReference>
<proteinExistence type="predicted"/>
<evidence type="ECO:0000313" key="2">
    <source>
        <dbReference type="EMBL" id="PZX07380.1"/>
    </source>
</evidence>
<keyword evidence="1" id="KW-0732">Signal</keyword>
<evidence type="ECO:0008006" key="4">
    <source>
        <dbReference type="Google" id="ProtNLM"/>
    </source>
</evidence>
<accession>A0A2W7MKW6</accession>
<sequence length="379" mass="41610">MNIKKRIVTGIMVTGVSLGILAGCGAEKPTDTVDGFLTSIQKGDFEKAGTYVEGGTDSLKTDVDSTADEEFTISMIEEISKNYKFEKPVEVSVSGDKAVVEAKITSVDFGDAMTSTMAEVMPLAFANAFEEQTPESEKAFEDLMEKTTLKHLKSEDVTMATRKVKLNLEKNKDGVYKIVNDDSFTESIFANLSQLEDLFGEGDDGAVSEEVAEEPQSEKTIVVVSVIAKDQKYDVNPINVNVQEVSFKKASNVSEEEQGNISYLAEKEVGSEFNYLYVSYNAENTSDEDYNFSGISQVVLFANGKQEVLESSLDFIDYDEDQDGSYYGKVNKDGEVGFVINADPSKIEKVRLVIGGSMKTDTYDGGTDEQIVEFDLSQK</sequence>
<comment type="caution">
    <text evidence="2">The sequence shown here is derived from an EMBL/GenBank/DDBJ whole genome shotgun (WGS) entry which is preliminary data.</text>
</comment>
<protein>
    <recommendedName>
        <fullName evidence="4">DUF5105 domain-containing protein</fullName>
    </recommendedName>
</protein>
<reference evidence="2 3" key="1">
    <citation type="submission" date="2018-06" db="EMBL/GenBank/DDBJ databases">
        <title>Genomic Encyclopedia of Type Strains, Phase IV (KMG-IV): sequencing the most valuable type-strain genomes for metagenomic binning, comparative biology and taxonomic classification.</title>
        <authorList>
            <person name="Goeker M."/>
        </authorList>
    </citation>
    <scope>NUCLEOTIDE SEQUENCE [LARGE SCALE GENOMIC DNA]</scope>
    <source>
        <strain evidence="2 3">DSM 5</strain>
    </source>
</reference>
<evidence type="ECO:0000313" key="3">
    <source>
        <dbReference type="Proteomes" id="UP000248646"/>
    </source>
</evidence>
<feature type="signal peptide" evidence="1">
    <location>
        <begin position="1"/>
        <end position="22"/>
    </location>
</feature>
<dbReference type="EMBL" id="QKZI01000001">
    <property type="protein sequence ID" value="PZX07380.1"/>
    <property type="molecule type" value="Genomic_DNA"/>
</dbReference>
<feature type="chain" id="PRO_5039093470" description="DUF5105 domain-containing protein" evidence="1">
    <location>
        <begin position="23"/>
        <end position="379"/>
    </location>
</feature>
<organism evidence="2 3">
    <name type="scientific">Psychrobacillus insolitus</name>
    <dbReference type="NCBI Taxonomy" id="1461"/>
    <lineage>
        <taxon>Bacteria</taxon>
        <taxon>Bacillati</taxon>
        <taxon>Bacillota</taxon>
        <taxon>Bacilli</taxon>
        <taxon>Bacillales</taxon>
        <taxon>Bacillaceae</taxon>
        <taxon>Psychrobacillus</taxon>
    </lineage>
</organism>
<keyword evidence="3" id="KW-1185">Reference proteome</keyword>
<name>A0A2W7MKW6_9BACI</name>